<evidence type="ECO:0000313" key="1">
    <source>
        <dbReference type="EMBL" id="JAD26756.1"/>
    </source>
</evidence>
<protein>
    <submittedName>
        <fullName evidence="1">Uncharacterized protein</fullName>
    </submittedName>
</protein>
<organism evidence="1">
    <name type="scientific">Arundo donax</name>
    <name type="common">Giant reed</name>
    <name type="synonym">Donax arundinaceus</name>
    <dbReference type="NCBI Taxonomy" id="35708"/>
    <lineage>
        <taxon>Eukaryota</taxon>
        <taxon>Viridiplantae</taxon>
        <taxon>Streptophyta</taxon>
        <taxon>Embryophyta</taxon>
        <taxon>Tracheophyta</taxon>
        <taxon>Spermatophyta</taxon>
        <taxon>Magnoliopsida</taxon>
        <taxon>Liliopsida</taxon>
        <taxon>Poales</taxon>
        <taxon>Poaceae</taxon>
        <taxon>PACMAD clade</taxon>
        <taxon>Arundinoideae</taxon>
        <taxon>Arundineae</taxon>
        <taxon>Arundo</taxon>
    </lineage>
</organism>
<reference evidence="1" key="1">
    <citation type="submission" date="2014-09" db="EMBL/GenBank/DDBJ databases">
        <authorList>
            <person name="Magalhaes I.L.F."/>
            <person name="Oliveira U."/>
            <person name="Santos F.R."/>
            <person name="Vidigal T.H.D.A."/>
            <person name="Brescovit A.D."/>
            <person name="Santos A.J."/>
        </authorList>
    </citation>
    <scope>NUCLEOTIDE SEQUENCE</scope>
    <source>
        <tissue evidence="1">Shoot tissue taken approximately 20 cm above the soil surface</tissue>
    </source>
</reference>
<accession>A0A0A8YKL4</accession>
<name>A0A0A8YKL4_ARUDO</name>
<dbReference type="EMBL" id="GBRH01271139">
    <property type="protein sequence ID" value="JAD26756.1"/>
    <property type="molecule type" value="Transcribed_RNA"/>
</dbReference>
<sequence length="68" mass="8032">MILIHLDLKYFSQVLFSPSQVIPSDFMSLLLLADAFVIYGGWMWRLDLLESDLPELYLSFYLSTCYCW</sequence>
<dbReference type="AlphaFoldDB" id="A0A0A8YKL4"/>
<reference evidence="1" key="2">
    <citation type="journal article" date="2015" name="Data Brief">
        <title>Shoot transcriptome of the giant reed, Arundo donax.</title>
        <authorList>
            <person name="Barrero R.A."/>
            <person name="Guerrero F.D."/>
            <person name="Moolhuijzen P."/>
            <person name="Goolsby J.A."/>
            <person name="Tidwell J."/>
            <person name="Bellgard S.E."/>
            <person name="Bellgard M.I."/>
        </authorList>
    </citation>
    <scope>NUCLEOTIDE SEQUENCE</scope>
    <source>
        <tissue evidence="1">Shoot tissue taken approximately 20 cm above the soil surface</tissue>
    </source>
</reference>
<proteinExistence type="predicted"/>